<dbReference type="AlphaFoldDB" id="A0A031K4B3"/>
<accession>A0A031K4B3</accession>
<gene>
    <name evidence="1" type="ORF">BV97_01553</name>
</gene>
<dbReference type="PATRIC" id="fig|158500.4.peg.1591"/>
<name>A0A031K4B3_9SPHN</name>
<sequence length="161" mass="17840">MGRFPTSAQSRLTWWMNQPPPRALNRPRHIRVPAFAPVPVRPRKDGWTPARQAAFLAALAQGGGVEAAALRVGLSRESAYRLRRKPGAGSFAAAWDKVTGKPPEKRKVTPEERAVRARFGLLKVRIYRGRHIATELKPDNRALLSLLAQIDRAAEPDRPGA</sequence>
<evidence type="ECO:0000313" key="2">
    <source>
        <dbReference type="Proteomes" id="UP000024329"/>
    </source>
</evidence>
<dbReference type="Proteomes" id="UP000024329">
    <property type="component" value="Unassembled WGS sequence"/>
</dbReference>
<comment type="caution">
    <text evidence="1">The sequence shown here is derived from an EMBL/GenBank/DDBJ whole genome shotgun (WGS) entry which is preliminary data.</text>
</comment>
<evidence type="ECO:0000313" key="1">
    <source>
        <dbReference type="EMBL" id="EZP83442.1"/>
    </source>
</evidence>
<protein>
    <submittedName>
        <fullName evidence="1">Uncharacterized protein</fullName>
    </submittedName>
</protein>
<proteinExistence type="predicted"/>
<dbReference type="eggNOG" id="ENOG5031C2N">
    <property type="taxonomic scope" value="Bacteria"/>
</dbReference>
<organism evidence="1 2">
    <name type="scientific">Novosphingobium resinovorum</name>
    <dbReference type="NCBI Taxonomy" id="158500"/>
    <lineage>
        <taxon>Bacteria</taxon>
        <taxon>Pseudomonadati</taxon>
        <taxon>Pseudomonadota</taxon>
        <taxon>Alphaproteobacteria</taxon>
        <taxon>Sphingomonadales</taxon>
        <taxon>Sphingomonadaceae</taxon>
        <taxon>Novosphingobium</taxon>
    </lineage>
</organism>
<reference evidence="1 2" key="1">
    <citation type="submission" date="2014-03" db="EMBL/GenBank/DDBJ databases">
        <title>Whole genome sequence of Novosphingobium resinovorum KF1.</title>
        <authorList>
            <person name="Gan H.M."/>
            <person name="Gan H.Y."/>
            <person name="Chew T.H."/>
            <person name="Savka M.A."/>
        </authorList>
    </citation>
    <scope>NUCLEOTIDE SEQUENCE [LARGE SCALE GENOMIC DNA]</scope>
    <source>
        <strain evidence="1 2">KF1</strain>
    </source>
</reference>
<dbReference type="EMBL" id="JFYZ01000003">
    <property type="protein sequence ID" value="EZP83442.1"/>
    <property type="molecule type" value="Genomic_DNA"/>
</dbReference>